<feature type="transmembrane region" description="Helical" evidence="7">
    <location>
        <begin position="184"/>
        <end position="201"/>
    </location>
</feature>
<dbReference type="PANTHER" id="PTHR30353:SF15">
    <property type="entry name" value="INNER MEMBRANE PROTEIN YABI"/>
    <property type="match status" value="1"/>
</dbReference>
<dbReference type="Pfam" id="PF09335">
    <property type="entry name" value="VTT_dom"/>
    <property type="match status" value="1"/>
</dbReference>
<reference evidence="9 10" key="1">
    <citation type="submission" date="2023-03" db="EMBL/GenBank/DDBJ databases">
        <title>Draft assemblies of triclosan tolerant bacteria isolated from returned activated sludge.</title>
        <authorList>
            <person name="Van Hamelsveld S."/>
        </authorList>
    </citation>
    <scope>NUCLEOTIDE SEQUENCE [LARGE SCALE GENOMIC DNA]</scope>
    <source>
        <strain evidence="9 10">GW210010_S58</strain>
    </source>
</reference>
<dbReference type="PANTHER" id="PTHR30353">
    <property type="entry name" value="INNER MEMBRANE PROTEIN DEDA-RELATED"/>
    <property type="match status" value="1"/>
</dbReference>
<gene>
    <name evidence="9" type="ORF">P3W85_24285</name>
</gene>
<evidence type="ECO:0000256" key="5">
    <source>
        <dbReference type="ARBA" id="ARBA00022989"/>
    </source>
</evidence>
<feature type="domain" description="VTT" evidence="8">
    <location>
        <begin position="47"/>
        <end position="170"/>
    </location>
</feature>
<feature type="transmembrane region" description="Helical" evidence="7">
    <location>
        <begin position="67"/>
        <end position="88"/>
    </location>
</feature>
<evidence type="ECO:0000313" key="9">
    <source>
        <dbReference type="EMBL" id="MDF3836046.1"/>
    </source>
</evidence>
<evidence type="ECO:0000256" key="6">
    <source>
        <dbReference type="ARBA" id="ARBA00023136"/>
    </source>
</evidence>
<evidence type="ECO:0000256" key="4">
    <source>
        <dbReference type="ARBA" id="ARBA00022692"/>
    </source>
</evidence>
<keyword evidence="4 7" id="KW-0812">Transmembrane</keyword>
<evidence type="ECO:0000256" key="3">
    <source>
        <dbReference type="ARBA" id="ARBA00022475"/>
    </source>
</evidence>
<evidence type="ECO:0000256" key="2">
    <source>
        <dbReference type="ARBA" id="ARBA00010792"/>
    </source>
</evidence>
<accession>A0ABT6ATU3</accession>
<feature type="transmembrane region" description="Helical" evidence="7">
    <location>
        <begin position="150"/>
        <end position="172"/>
    </location>
</feature>
<keyword evidence="5 7" id="KW-1133">Transmembrane helix</keyword>
<dbReference type="Proteomes" id="UP001216674">
    <property type="component" value="Unassembled WGS sequence"/>
</dbReference>
<dbReference type="InterPro" id="IPR032816">
    <property type="entry name" value="VTT_dom"/>
</dbReference>
<evidence type="ECO:0000313" key="10">
    <source>
        <dbReference type="Proteomes" id="UP001216674"/>
    </source>
</evidence>
<protein>
    <submittedName>
        <fullName evidence="9">VTT domain-containing protein</fullName>
    </submittedName>
</protein>
<evidence type="ECO:0000259" key="8">
    <source>
        <dbReference type="Pfam" id="PF09335"/>
    </source>
</evidence>
<name>A0ABT6ATU3_9BURK</name>
<evidence type="ECO:0000256" key="7">
    <source>
        <dbReference type="RuleBase" id="RU367016"/>
    </source>
</evidence>
<evidence type="ECO:0000256" key="1">
    <source>
        <dbReference type="ARBA" id="ARBA00004651"/>
    </source>
</evidence>
<dbReference type="EMBL" id="JARJLM010000404">
    <property type="protein sequence ID" value="MDF3836046.1"/>
    <property type="molecule type" value="Genomic_DNA"/>
</dbReference>
<comment type="caution">
    <text evidence="9">The sequence shown here is derived from an EMBL/GenBank/DDBJ whole genome shotgun (WGS) entry which is preliminary data.</text>
</comment>
<feature type="transmembrane region" description="Helical" evidence="7">
    <location>
        <begin position="24"/>
        <end position="47"/>
    </location>
</feature>
<keyword evidence="10" id="KW-1185">Reference proteome</keyword>
<organism evidence="9 10">
    <name type="scientific">Cupriavidus basilensis</name>
    <dbReference type="NCBI Taxonomy" id="68895"/>
    <lineage>
        <taxon>Bacteria</taxon>
        <taxon>Pseudomonadati</taxon>
        <taxon>Pseudomonadota</taxon>
        <taxon>Betaproteobacteria</taxon>
        <taxon>Burkholderiales</taxon>
        <taxon>Burkholderiaceae</taxon>
        <taxon>Cupriavidus</taxon>
    </lineage>
</organism>
<comment type="subcellular location">
    <subcellularLocation>
        <location evidence="1 7">Cell membrane</location>
        <topology evidence="1 7">Multi-pass membrane protein</topology>
    </subcellularLocation>
</comment>
<proteinExistence type="inferred from homology"/>
<sequence length="210" mass="22662">MLTTGLFGWLSSDHHLMALMAQNWWLGVLIVAGIVFLETGLVVLPFLPGDSLLFTTGAFLGASGISPLWAILLTGLAAVLGDGVNYLVGRSAAGQWLIRRGWITPRHLQKTRAYFDRFGAPTVTIGRFVPIVRTVTPFLAGLSGMCPRRFALYNVLGAMMWCPGLLLAGYWLGGIPWVRGHMSWLTAGIVVASLLPVLFQLRRGALATGG</sequence>
<dbReference type="RefSeq" id="WP_017228531.1">
    <property type="nucleotide sequence ID" value="NZ_JARJLM010000404.1"/>
</dbReference>
<keyword evidence="6 7" id="KW-0472">Membrane</keyword>
<keyword evidence="3 7" id="KW-1003">Cell membrane</keyword>
<dbReference type="InterPro" id="IPR032818">
    <property type="entry name" value="DedA-like"/>
</dbReference>
<comment type="similarity">
    <text evidence="2 7">Belongs to the DedA family.</text>
</comment>